<dbReference type="PANTHER" id="PTHR33116">
    <property type="entry name" value="REVERSE TRANSCRIPTASE ZINC-BINDING DOMAIN-CONTAINING PROTEIN-RELATED-RELATED"/>
    <property type="match status" value="1"/>
</dbReference>
<proteinExistence type="predicted"/>
<comment type="caution">
    <text evidence="1">The sequence shown here is derived from an EMBL/GenBank/DDBJ whole genome shotgun (WGS) entry which is preliminary data.</text>
</comment>
<dbReference type="PANTHER" id="PTHR33116:SF78">
    <property type="entry name" value="OS12G0587133 PROTEIN"/>
    <property type="match status" value="1"/>
</dbReference>
<dbReference type="Proteomes" id="UP000288805">
    <property type="component" value="Unassembled WGS sequence"/>
</dbReference>
<reference evidence="1 2" key="1">
    <citation type="journal article" date="2018" name="PLoS Genet.">
        <title>Population sequencing reveals clonal diversity and ancestral inbreeding in the grapevine cultivar Chardonnay.</title>
        <authorList>
            <person name="Roach M.J."/>
            <person name="Johnson D.L."/>
            <person name="Bohlmann J."/>
            <person name="van Vuuren H.J."/>
            <person name="Jones S.J."/>
            <person name="Pretorius I.S."/>
            <person name="Schmidt S.A."/>
            <person name="Borneman A.R."/>
        </authorList>
    </citation>
    <scope>NUCLEOTIDE SEQUENCE [LARGE SCALE GENOMIC DNA]</scope>
    <source>
        <strain evidence="2">cv. Chardonnay</strain>
        <tissue evidence="1">Leaf</tissue>
    </source>
</reference>
<evidence type="ECO:0000313" key="1">
    <source>
        <dbReference type="EMBL" id="RVW29977.1"/>
    </source>
</evidence>
<name>A0A438D3J3_VITVI</name>
<gene>
    <name evidence="1" type="primary">VvCHDh000004_559</name>
    <name evidence="1" type="ORF">CK203_089851</name>
</gene>
<accession>A0A438D3J3</accession>
<sequence length="119" mass="13558">MTQSSMPLYQLSLFRMPKGVARRLEKLQRDFLWGGGSTEGKAHLVSWEKVCVSKEKGGLGLRKIVQLNKALLGKWVWRFASARDGMWKRVLVAKYGQEDFGWRTKKANGPFGVGFGRRL</sequence>
<evidence type="ECO:0000313" key="2">
    <source>
        <dbReference type="Proteomes" id="UP000288805"/>
    </source>
</evidence>
<protein>
    <submittedName>
        <fullName evidence="1">Putative ribonuclease H protein</fullName>
    </submittedName>
</protein>
<organism evidence="1 2">
    <name type="scientific">Vitis vinifera</name>
    <name type="common">Grape</name>
    <dbReference type="NCBI Taxonomy" id="29760"/>
    <lineage>
        <taxon>Eukaryota</taxon>
        <taxon>Viridiplantae</taxon>
        <taxon>Streptophyta</taxon>
        <taxon>Embryophyta</taxon>
        <taxon>Tracheophyta</taxon>
        <taxon>Spermatophyta</taxon>
        <taxon>Magnoliopsida</taxon>
        <taxon>eudicotyledons</taxon>
        <taxon>Gunneridae</taxon>
        <taxon>Pentapetalae</taxon>
        <taxon>rosids</taxon>
        <taxon>Vitales</taxon>
        <taxon>Vitaceae</taxon>
        <taxon>Viteae</taxon>
        <taxon>Vitis</taxon>
    </lineage>
</organism>
<dbReference type="EMBL" id="QGNW01001817">
    <property type="protein sequence ID" value="RVW29977.1"/>
    <property type="molecule type" value="Genomic_DNA"/>
</dbReference>
<dbReference type="AlphaFoldDB" id="A0A438D3J3"/>